<dbReference type="HOGENOM" id="CLU_1347884_0_0_0"/>
<keyword evidence="1" id="KW-1133">Transmembrane helix</keyword>
<dbReference type="AlphaFoldDB" id="D5SQW1"/>
<evidence type="ECO:0000313" key="2">
    <source>
        <dbReference type="EMBL" id="ADG66429.1"/>
    </source>
</evidence>
<keyword evidence="1" id="KW-0812">Transmembrane</keyword>
<dbReference type="EMBL" id="CP001744">
    <property type="protein sequence ID" value="ADG66429.1"/>
    <property type="molecule type" value="Genomic_DNA"/>
</dbReference>
<feature type="transmembrane region" description="Helical" evidence="1">
    <location>
        <begin position="56"/>
        <end position="77"/>
    </location>
</feature>
<accession>D5SQW1</accession>
<gene>
    <name evidence="2" type="ordered locus">Plim_0581</name>
</gene>
<dbReference type="Proteomes" id="UP000002220">
    <property type="component" value="Chromosome"/>
</dbReference>
<keyword evidence="1" id="KW-0472">Membrane</keyword>
<evidence type="ECO:0000256" key="1">
    <source>
        <dbReference type="SAM" id="Phobius"/>
    </source>
</evidence>
<proteinExistence type="predicted"/>
<protein>
    <recommendedName>
        <fullName evidence="4">Transmembrane protein</fullName>
    </recommendedName>
</protein>
<name>D5SQW1_PLAL2</name>
<sequence>MSLSNSPVLKCSPSVRPRFLYPFLVIVVGLWTVVFVSTALGLAVSAFERRVPDQGASSGLFCTCIGFLPALFAVSFLQKGRRVFWIDREHGSLTCLRERWRFDRVEWTLPLTDVTEVACYDLPAHSDQGNDRGVFVILCTGQPVLVSQSIQHGEVISAVIGCPFKQVTRGFGLLNDQTESVISRMRPPPEVIRMVGIEFEDER</sequence>
<feature type="transmembrane region" description="Helical" evidence="1">
    <location>
        <begin position="20"/>
        <end position="44"/>
    </location>
</feature>
<evidence type="ECO:0008006" key="4">
    <source>
        <dbReference type="Google" id="ProtNLM"/>
    </source>
</evidence>
<keyword evidence="3" id="KW-1185">Reference proteome</keyword>
<evidence type="ECO:0000313" key="3">
    <source>
        <dbReference type="Proteomes" id="UP000002220"/>
    </source>
</evidence>
<organism evidence="2 3">
    <name type="scientific">Planctopirus limnophila (strain ATCC 43296 / DSM 3776 / IFAM 1008 / Mu 290)</name>
    <name type="common">Planctomyces limnophilus</name>
    <dbReference type="NCBI Taxonomy" id="521674"/>
    <lineage>
        <taxon>Bacteria</taxon>
        <taxon>Pseudomonadati</taxon>
        <taxon>Planctomycetota</taxon>
        <taxon>Planctomycetia</taxon>
        <taxon>Planctomycetales</taxon>
        <taxon>Planctomycetaceae</taxon>
        <taxon>Planctopirus</taxon>
    </lineage>
</organism>
<reference evidence="2 3" key="1">
    <citation type="journal article" date="2010" name="Stand. Genomic Sci.">
        <title>Complete genome sequence of Planctomyces limnophilus type strain (Mu 290).</title>
        <authorList>
            <person name="Labutti K."/>
            <person name="Sikorski J."/>
            <person name="Schneider S."/>
            <person name="Nolan M."/>
            <person name="Lucas S."/>
            <person name="Glavina Del Rio T."/>
            <person name="Tice H."/>
            <person name="Cheng J.F."/>
            <person name="Goodwin L."/>
            <person name="Pitluck S."/>
            <person name="Liolios K."/>
            <person name="Ivanova N."/>
            <person name="Mavromatis K."/>
            <person name="Mikhailova N."/>
            <person name="Pati A."/>
            <person name="Chen A."/>
            <person name="Palaniappan K."/>
            <person name="Land M."/>
            <person name="Hauser L."/>
            <person name="Chang Y.J."/>
            <person name="Jeffries C.D."/>
            <person name="Tindall B.J."/>
            <person name="Rohde M."/>
            <person name="Goker M."/>
            <person name="Woyke T."/>
            <person name="Bristow J."/>
            <person name="Eisen J.A."/>
            <person name="Markowitz V."/>
            <person name="Hugenholtz P."/>
            <person name="Kyrpides N.C."/>
            <person name="Klenk H.P."/>
            <person name="Lapidus A."/>
        </authorList>
    </citation>
    <scope>NUCLEOTIDE SEQUENCE [LARGE SCALE GENOMIC DNA]</scope>
    <source>
        <strain evidence="3">ATCC 43296 / DSM 3776 / IFAM 1008 / 290</strain>
    </source>
</reference>
<dbReference type="KEGG" id="plm:Plim_0581"/>